<evidence type="ECO:0000256" key="7">
    <source>
        <dbReference type="RuleBase" id="RU000382"/>
    </source>
</evidence>
<organism evidence="8 9">
    <name type="scientific">Thiospirochaeta perfilievii</name>
    <dbReference type="NCBI Taxonomy" id="252967"/>
    <lineage>
        <taxon>Bacteria</taxon>
        <taxon>Pseudomonadati</taxon>
        <taxon>Spirochaetota</taxon>
        <taxon>Spirochaetia</taxon>
        <taxon>Spirochaetales</taxon>
        <taxon>Spirochaetaceae</taxon>
        <taxon>Thiospirochaeta</taxon>
    </lineage>
</organism>
<dbReference type="InterPro" id="IPR021115">
    <property type="entry name" value="Pyridoxal-P_BS"/>
</dbReference>
<dbReference type="Gene3D" id="3.90.1150.10">
    <property type="entry name" value="Aspartate Aminotransferase, domain 1"/>
    <property type="match status" value="1"/>
</dbReference>
<dbReference type="InterPro" id="IPR002129">
    <property type="entry name" value="PyrdxlP-dep_de-COase"/>
</dbReference>
<dbReference type="GO" id="GO:0030170">
    <property type="term" value="F:pyridoxal phosphate binding"/>
    <property type="evidence" value="ECO:0007669"/>
    <property type="project" value="InterPro"/>
</dbReference>
<evidence type="ECO:0000256" key="5">
    <source>
        <dbReference type="ARBA" id="ARBA00023239"/>
    </source>
</evidence>
<evidence type="ECO:0000313" key="8">
    <source>
        <dbReference type="EMBL" id="QEN06374.1"/>
    </source>
</evidence>
<dbReference type="Gene3D" id="3.40.640.10">
    <property type="entry name" value="Type I PLP-dependent aspartate aminotransferase-like (Major domain)"/>
    <property type="match status" value="1"/>
</dbReference>
<evidence type="ECO:0000256" key="2">
    <source>
        <dbReference type="ARBA" id="ARBA00009533"/>
    </source>
</evidence>
<dbReference type="PROSITE" id="PS00392">
    <property type="entry name" value="DDC_GAD_HDC_YDC"/>
    <property type="match status" value="1"/>
</dbReference>
<dbReference type="Gene3D" id="1.20.1340.10">
    <property type="entry name" value="dopa decarboxylase, N-terminal domain"/>
    <property type="match status" value="1"/>
</dbReference>
<proteinExistence type="inferred from homology"/>
<dbReference type="Pfam" id="PF00282">
    <property type="entry name" value="Pyridoxal_deC"/>
    <property type="match status" value="1"/>
</dbReference>
<dbReference type="InterPro" id="IPR015424">
    <property type="entry name" value="PyrdxlP-dep_Trfase"/>
</dbReference>
<dbReference type="PANTHER" id="PTHR45677">
    <property type="entry name" value="GLUTAMATE DECARBOXYLASE-RELATED"/>
    <property type="match status" value="1"/>
</dbReference>
<dbReference type="OrthoDB" id="9803665at2"/>
<dbReference type="InterPro" id="IPR015422">
    <property type="entry name" value="PyrdxlP-dep_Trfase_small"/>
</dbReference>
<dbReference type="InterPro" id="IPR010977">
    <property type="entry name" value="Aromatic_deC"/>
</dbReference>
<reference evidence="8 9" key="1">
    <citation type="submission" date="2019-02" db="EMBL/GenBank/DDBJ databases">
        <authorList>
            <person name="Fomenkov A."/>
            <person name="Dubinina G."/>
            <person name="Grabovich M."/>
            <person name="Vincze T."/>
            <person name="Roberts R.J."/>
        </authorList>
    </citation>
    <scope>NUCLEOTIDE SEQUENCE [LARGE SCALE GENOMIC DNA]</scope>
    <source>
        <strain evidence="8 9">P</strain>
    </source>
</reference>
<evidence type="ECO:0000313" key="9">
    <source>
        <dbReference type="Proteomes" id="UP000323824"/>
    </source>
</evidence>
<comment type="cofactor">
    <cofactor evidence="1 6 7">
        <name>pyridoxal 5'-phosphate</name>
        <dbReference type="ChEBI" id="CHEBI:597326"/>
    </cofactor>
</comment>
<dbReference type="PRINTS" id="PR00800">
    <property type="entry name" value="YHDCRBOXLASE"/>
</dbReference>
<dbReference type="GO" id="GO:0016831">
    <property type="term" value="F:carboxy-lyase activity"/>
    <property type="evidence" value="ECO:0007669"/>
    <property type="project" value="UniProtKB-KW"/>
</dbReference>
<dbReference type="CDD" id="cd06450">
    <property type="entry name" value="DOPA_deC_like"/>
    <property type="match status" value="1"/>
</dbReference>
<dbReference type="Proteomes" id="UP000323824">
    <property type="component" value="Chromosome"/>
</dbReference>
<dbReference type="AlphaFoldDB" id="A0A5C1QIK8"/>
<keyword evidence="5 7" id="KW-0456">Lyase</keyword>
<dbReference type="PANTHER" id="PTHR45677:SF8">
    <property type="entry name" value="CYSTEINE SULFINIC ACID DECARBOXYLASE"/>
    <property type="match status" value="1"/>
</dbReference>
<gene>
    <name evidence="8" type="ORF">EW093_09120</name>
</gene>
<keyword evidence="4 6" id="KW-0663">Pyridoxal phosphate</keyword>
<sequence length="487" mass="55082">MLQNNLFLTSNVDDKNKFIDYVNRAANTIADSYTDSRAYSGLTPQELKELIKETPLLPESGIGFDSVLEKVKRIVLPNLLKVSSTDYMAHLHSPPLMESLISELILATGNQSMDSWDQAPIATEIEVDVINQLCEIYNLPKDSDGIFTSGGTQSNLMGITMARDWFCNTKLDHDVKLLGLPQEYNKFRLYTSEVSHFSVEKSAHLLGLGYNSVIKVPVTNDQKMNTEILRDLIIKDLESGFLPVAIIGTVGTTDYGSIDDLETLSEICQEFGIWLHADAAYGSGLILSQTYKEKISHISKCDSITVDFHKMFLLPISCGAFFLKDKTNFSHLTLHADYLNREEDEEEGYTNLVGKSMQTTRRFDALKVWMLFQSLGKKSLSDTIDKTLNNANYFYKMVDSNPNFQVVTKPEISSVVFRYSTNKLSDDQVDTINKRIRRELIHRDGIVIGQTIFDGRVFLKLTLLNPLVEHKHLDNLINVILEKSNYN</sequence>
<dbReference type="GO" id="GO:0019752">
    <property type="term" value="P:carboxylic acid metabolic process"/>
    <property type="evidence" value="ECO:0007669"/>
    <property type="project" value="InterPro"/>
</dbReference>
<comment type="similarity">
    <text evidence="2 7">Belongs to the group II decarboxylase family.</text>
</comment>
<dbReference type="KEGG" id="sper:EW093_09120"/>
<keyword evidence="3" id="KW-0210">Decarboxylase</keyword>
<dbReference type="GO" id="GO:0006520">
    <property type="term" value="P:amino acid metabolic process"/>
    <property type="evidence" value="ECO:0007669"/>
    <property type="project" value="InterPro"/>
</dbReference>
<evidence type="ECO:0000256" key="4">
    <source>
        <dbReference type="ARBA" id="ARBA00022898"/>
    </source>
</evidence>
<reference evidence="8 9" key="2">
    <citation type="submission" date="2019-09" db="EMBL/GenBank/DDBJ databases">
        <title>Complete Genome Sequence and Methylome Analysis of free living Spirochaetas.</title>
        <authorList>
            <person name="Leshcheva N."/>
            <person name="Mikheeva N."/>
        </authorList>
    </citation>
    <scope>NUCLEOTIDE SEQUENCE [LARGE SCALE GENOMIC DNA]</scope>
    <source>
        <strain evidence="8 9">P</strain>
    </source>
</reference>
<name>A0A5C1QIK8_9SPIO</name>
<dbReference type="GO" id="GO:0005737">
    <property type="term" value="C:cytoplasm"/>
    <property type="evidence" value="ECO:0007669"/>
    <property type="project" value="TreeGrafter"/>
</dbReference>
<evidence type="ECO:0000256" key="1">
    <source>
        <dbReference type="ARBA" id="ARBA00001933"/>
    </source>
</evidence>
<accession>A0A5C1QIK8</accession>
<keyword evidence="9" id="KW-1185">Reference proteome</keyword>
<evidence type="ECO:0000256" key="6">
    <source>
        <dbReference type="PIRSR" id="PIRSR602129-50"/>
    </source>
</evidence>
<dbReference type="SUPFAM" id="SSF53383">
    <property type="entry name" value="PLP-dependent transferases"/>
    <property type="match status" value="1"/>
</dbReference>
<protein>
    <submittedName>
        <fullName evidence="8">Diaminobutyrate decarboxylase</fullName>
    </submittedName>
</protein>
<dbReference type="InterPro" id="IPR015421">
    <property type="entry name" value="PyrdxlP-dep_Trfase_major"/>
</dbReference>
<dbReference type="EMBL" id="CP035807">
    <property type="protein sequence ID" value="QEN06374.1"/>
    <property type="molecule type" value="Genomic_DNA"/>
</dbReference>
<evidence type="ECO:0000256" key="3">
    <source>
        <dbReference type="ARBA" id="ARBA00022793"/>
    </source>
</evidence>
<feature type="modified residue" description="N6-(pyridoxal phosphate)lysine" evidence="6">
    <location>
        <position position="310"/>
    </location>
</feature>